<proteinExistence type="inferred from homology"/>
<feature type="compositionally biased region" description="Basic and acidic residues" evidence="2">
    <location>
        <begin position="270"/>
        <end position="280"/>
    </location>
</feature>
<dbReference type="GO" id="GO:0005634">
    <property type="term" value="C:nucleus"/>
    <property type="evidence" value="ECO:0007669"/>
    <property type="project" value="TreeGrafter"/>
</dbReference>
<dbReference type="AlphaFoldDB" id="A0A8W8JYC9"/>
<feature type="region of interest" description="Disordered" evidence="2">
    <location>
        <begin position="510"/>
        <end position="546"/>
    </location>
</feature>
<name>A0A8W8JYC9_MAGGI</name>
<dbReference type="PANTHER" id="PTHR12876">
    <property type="entry name" value="N4BP1-RELATED"/>
    <property type="match status" value="1"/>
</dbReference>
<keyword evidence="7" id="KW-1185">Reference proteome</keyword>
<organism evidence="6 7">
    <name type="scientific">Magallana gigas</name>
    <name type="common">Pacific oyster</name>
    <name type="synonym">Crassostrea gigas</name>
    <dbReference type="NCBI Taxonomy" id="29159"/>
    <lineage>
        <taxon>Eukaryota</taxon>
        <taxon>Metazoa</taxon>
        <taxon>Spiralia</taxon>
        <taxon>Lophotrochozoa</taxon>
        <taxon>Mollusca</taxon>
        <taxon>Bivalvia</taxon>
        <taxon>Autobranchia</taxon>
        <taxon>Pteriomorphia</taxon>
        <taxon>Ostreida</taxon>
        <taxon>Ostreoidea</taxon>
        <taxon>Ostreidae</taxon>
        <taxon>Magallana</taxon>
    </lineage>
</organism>
<feature type="domain" description="N4BP1 first type I KH-domain" evidence="4">
    <location>
        <begin position="11"/>
        <end position="74"/>
    </location>
</feature>
<dbReference type="InterPro" id="IPR056629">
    <property type="entry name" value="KH_N4BP1_1st"/>
</dbReference>
<dbReference type="GO" id="GO:0036464">
    <property type="term" value="C:cytoplasmic ribonucleoprotein granule"/>
    <property type="evidence" value="ECO:0007669"/>
    <property type="project" value="TreeGrafter"/>
</dbReference>
<protein>
    <recommendedName>
        <fullName evidence="8">RNase NYN domain-containing protein</fullName>
    </recommendedName>
</protein>
<dbReference type="InterPro" id="IPR021869">
    <property type="entry name" value="RNase_Zc3h12_NYN"/>
</dbReference>
<dbReference type="Pfam" id="PF23050">
    <property type="entry name" value="KH_N4BP1_1st"/>
    <property type="match status" value="1"/>
</dbReference>
<feature type="compositionally biased region" description="Acidic residues" evidence="2">
    <location>
        <begin position="139"/>
        <end position="148"/>
    </location>
</feature>
<evidence type="ECO:0000313" key="6">
    <source>
        <dbReference type="EnsemblMetazoa" id="G21586.1:cds"/>
    </source>
</evidence>
<feature type="region of interest" description="Disordered" evidence="2">
    <location>
        <begin position="824"/>
        <end position="897"/>
    </location>
</feature>
<sequence length="939" mass="106017">MAGTETNNDFDEFIVDSCKLTLVNNIQNKVERMFSINIYVDESTDNKGEKSWLRVDGQKCDRKDAREYILAVCHPESTQKLQIKDSDKDAFDEETLEDIEAKTCAQITLKDLMLEISGSELAVILAMTTLESKGAVSVDDTEPDGENDEQTKKSQAPVAKNRWTTKMDSQLEKLLCKPGNNNESISIMDYTKSSPSIKMTILKCMADLDDISDSDLFPSSREEAPPNAPSHKLVICGDSDEERMDSDCVDGKSVKQLTDRLTTAQISPSPERDTSQKPGKDNVQTANEADKMYFRTFGNSVGYTEKEIEEGLLFCNDKTTPADFLQILNDLKEKKSELKKKNSSDEISTDGLPGTNFPPPPIVPSSSSTSVNGRRSLPKEYKKKLVEDFAEETADLSVDELKKRNAERQRLLKSAFDKGTSNVPESKSPVKKKRRKKKRKKSADTKKFIGDGSQENPAILCSSDDDKEQTKVMTIWNEDDSDASDSDDCMIVDETFPKASLKKGKIVSDTNISSNQSNTEQKTARKRAGRFDQPPNCSANFPNTDNNKPTGEQWTVVQNQKQQQLQNIQYNQPPGTIQTQYLQTEGGLPPFNVPPPLLGLDTANQIPPPIPSLGPAPGIQQKNLRYVVIDGSNVAMCHGCNKKFSCRGIKIVIDYFLQRGHTQITAFVPEWRRYRPRPENPIIDQPLLNELMENGHLVFTPSRRINNRLIASYDDRFVLELAEREEGIIVSNDQYRDLMQEKYSWRKIIEERLLLFSFVGDNFMPPFDPLGRHGPNLDEFLCKPQIRKRGMNQNNSQFYQKRDPQYNAWNAGKRQQDNVNWRYQGPQPQGVVRPYQRNPNPYGWSRPQLAPQRLYNNNNQGAPQQQTAQGKGAWGGKSPVKSLKAGPARSPAKTREIEDKLKPIFPDNGEKISEILQNHPSETDLEKLTNYLMNAIFSL</sequence>
<dbReference type="InterPro" id="IPR056578">
    <property type="entry name" value="UBA_N4BP1_C"/>
</dbReference>
<dbReference type="Pfam" id="PF23054">
    <property type="entry name" value="UBA_N4BP1_C"/>
    <property type="match status" value="1"/>
</dbReference>
<evidence type="ECO:0000259" key="3">
    <source>
        <dbReference type="Pfam" id="PF11977"/>
    </source>
</evidence>
<feature type="region of interest" description="Disordered" evidence="2">
    <location>
        <begin position="335"/>
        <end position="376"/>
    </location>
</feature>
<feature type="region of interest" description="Disordered" evidence="2">
    <location>
        <begin position="413"/>
        <end position="461"/>
    </location>
</feature>
<feature type="compositionally biased region" description="Polar residues" evidence="2">
    <location>
        <begin position="535"/>
        <end position="546"/>
    </location>
</feature>
<feature type="compositionally biased region" description="Basic residues" evidence="2">
    <location>
        <begin position="429"/>
        <end position="441"/>
    </location>
</feature>
<dbReference type="CDD" id="cd09032">
    <property type="entry name" value="KH-I_N4BP1_like_rpt1"/>
    <property type="match status" value="1"/>
</dbReference>
<evidence type="ECO:0000259" key="5">
    <source>
        <dbReference type="Pfam" id="PF23054"/>
    </source>
</evidence>
<feature type="compositionally biased region" description="Basic and acidic residues" evidence="2">
    <location>
        <begin position="335"/>
        <end position="344"/>
    </location>
</feature>
<dbReference type="OMA" id="VERMFSI"/>
<feature type="domain" description="RNase NYN" evidence="3">
    <location>
        <begin position="624"/>
        <end position="779"/>
    </location>
</feature>
<evidence type="ECO:0000259" key="4">
    <source>
        <dbReference type="Pfam" id="PF23050"/>
    </source>
</evidence>
<evidence type="ECO:0000256" key="2">
    <source>
        <dbReference type="SAM" id="MobiDB-lite"/>
    </source>
</evidence>
<evidence type="ECO:0000313" key="7">
    <source>
        <dbReference type="Proteomes" id="UP000005408"/>
    </source>
</evidence>
<dbReference type="FunFam" id="3.40.50.11980:FF:000001">
    <property type="entry name" value="ZC3H12A isoform 1"/>
    <property type="match status" value="1"/>
</dbReference>
<dbReference type="Gene3D" id="3.40.50.11980">
    <property type="match status" value="1"/>
</dbReference>
<feature type="region of interest" description="Disordered" evidence="2">
    <location>
        <begin position="261"/>
        <end position="288"/>
    </location>
</feature>
<feature type="compositionally biased region" description="Polar residues" evidence="2">
    <location>
        <begin position="854"/>
        <end position="869"/>
    </location>
</feature>
<dbReference type="GO" id="GO:0003729">
    <property type="term" value="F:mRNA binding"/>
    <property type="evidence" value="ECO:0007669"/>
    <property type="project" value="TreeGrafter"/>
</dbReference>
<evidence type="ECO:0000256" key="1">
    <source>
        <dbReference type="ARBA" id="ARBA00038274"/>
    </source>
</evidence>
<reference evidence="6" key="1">
    <citation type="submission" date="2022-08" db="UniProtKB">
        <authorList>
            <consortium name="EnsemblMetazoa"/>
        </authorList>
    </citation>
    <scope>IDENTIFICATION</scope>
    <source>
        <strain evidence="6">05x7-T-G4-1.051#20</strain>
    </source>
</reference>
<dbReference type="OrthoDB" id="392925at2759"/>
<feature type="compositionally biased region" description="Polar residues" evidence="2">
    <location>
        <begin position="510"/>
        <end position="521"/>
    </location>
</feature>
<feature type="region of interest" description="Disordered" evidence="2">
    <location>
        <begin position="135"/>
        <end position="160"/>
    </location>
</feature>
<accession>A0A8W8JYC9</accession>
<evidence type="ECO:0008006" key="8">
    <source>
        <dbReference type="Google" id="ProtNLM"/>
    </source>
</evidence>
<dbReference type="InterPro" id="IPR051101">
    <property type="entry name" value="ZC3H12/N4BP1_RNase_Reg"/>
</dbReference>
<dbReference type="Pfam" id="PF11977">
    <property type="entry name" value="RNase_Zc3h12a"/>
    <property type="match status" value="1"/>
</dbReference>
<comment type="similarity">
    <text evidence="1">Belongs to the N4BP1 family.</text>
</comment>
<dbReference type="GO" id="GO:0004521">
    <property type="term" value="F:RNA endonuclease activity"/>
    <property type="evidence" value="ECO:0007669"/>
    <property type="project" value="TreeGrafter"/>
</dbReference>
<feature type="domain" description="N4BP1 C-terminal UBA" evidence="5">
    <location>
        <begin position="888"/>
        <end position="934"/>
    </location>
</feature>
<dbReference type="Proteomes" id="UP000005408">
    <property type="component" value="Unassembled WGS sequence"/>
</dbReference>
<dbReference type="PANTHER" id="PTHR12876:SF35">
    <property type="entry name" value="LD08718P-RELATED"/>
    <property type="match status" value="1"/>
</dbReference>
<dbReference type="EnsemblMetazoa" id="G21586.1">
    <property type="protein sequence ID" value="G21586.1:cds"/>
    <property type="gene ID" value="G21586"/>
</dbReference>